<dbReference type="AlphaFoldDB" id="A0A150ISP0"/>
<feature type="transmembrane region" description="Helical" evidence="7">
    <location>
        <begin position="746"/>
        <end position="768"/>
    </location>
</feature>
<evidence type="ECO:0000256" key="5">
    <source>
        <dbReference type="ARBA" id="ARBA00023136"/>
    </source>
</evidence>
<evidence type="ECO:0000256" key="6">
    <source>
        <dbReference type="ARBA" id="ARBA00038076"/>
    </source>
</evidence>
<proteinExistence type="inferred from homology"/>
<name>A0A150ISP0_9EURY</name>
<dbReference type="Proteomes" id="UP000075578">
    <property type="component" value="Unassembled WGS sequence"/>
</dbReference>
<dbReference type="GO" id="GO:0022857">
    <property type="term" value="F:transmembrane transporter activity"/>
    <property type="evidence" value="ECO:0007669"/>
    <property type="project" value="TreeGrafter"/>
</dbReference>
<evidence type="ECO:0000256" key="3">
    <source>
        <dbReference type="ARBA" id="ARBA00022692"/>
    </source>
</evidence>
<evidence type="ECO:0000256" key="7">
    <source>
        <dbReference type="SAM" id="Phobius"/>
    </source>
</evidence>
<evidence type="ECO:0000256" key="2">
    <source>
        <dbReference type="ARBA" id="ARBA00022475"/>
    </source>
</evidence>
<dbReference type="InterPro" id="IPR050250">
    <property type="entry name" value="Macrolide_Exporter_MacB"/>
</dbReference>
<dbReference type="InterPro" id="IPR025857">
    <property type="entry name" value="MacB_PCD"/>
</dbReference>
<dbReference type="PANTHER" id="PTHR30572:SF4">
    <property type="entry name" value="ABC TRANSPORTER PERMEASE YTRF"/>
    <property type="match status" value="1"/>
</dbReference>
<keyword evidence="2" id="KW-1003">Cell membrane</keyword>
<protein>
    <submittedName>
        <fullName evidence="10">Macrolide transporter ATP-binding /permease protein</fullName>
    </submittedName>
</protein>
<dbReference type="EMBL" id="LNGD01000149">
    <property type="protein sequence ID" value="KYC47875.1"/>
    <property type="molecule type" value="Genomic_DNA"/>
</dbReference>
<comment type="similarity">
    <text evidence="6">Belongs to the ABC-4 integral membrane protein family.</text>
</comment>
<feature type="domain" description="ABC3 transporter permease C-terminal" evidence="8">
    <location>
        <begin position="68"/>
        <end position="180"/>
    </location>
</feature>
<feature type="transmembrane region" description="Helical" evidence="7">
    <location>
        <begin position="159"/>
        <end position="185"/>
    </location>
</feature>
<accession>A0A150ISP0</accession>
<evidence type="ECO:0000259" key="9">
    <source>
        <dbReference type="Pfam" id="PF12704"/>
    </source>
</evidence>
<feature type="transmembrane region" description="Helical" evidence="7">
    <location>
        <begin position="655"/>
        <end position="683"/>
    </location>
</feature>
<reference evidence="10 11" key="1">
    <citation type="journal article" date="2016" name="ISME J.">
        <title>Chasing the elusive Euryarchaeota class WSA2: genomes reveal a uniquely fastidious methyl-reducing methanogen.</title>
        <authorList>
            <person name="Nobu M.K."/>
            <person name="Narihiro T."/>
            <person name="Kuroda K."/>
            <person name="Mei R."/>
            <person name="Liu W.T."/>
        </authorList>
    </citation>
    <scope>NUCLEOTIDE SEQUENCE [LARGE SCALE GENOMIC DNA]</scope>
    <source>
        <strain evidence="10">U1lsi0528_Bin089</strain>
    </source>
</reference>
<feature type="transmembrane region" description="Helical" evidence="7">
    <location>
        <begin position="229"/>
        <end position="252"/>
    </location>
</feature>
<feature type="transmembrane region" description="Helical" evidence="7">
    <location>
        <begin position="711"/>
        <end position="740"/>
    </location>
</feature>
<feature type="domain" description="MacB-like periplasmic core" evidence="9">
    <location>
        <begin position="281"/>
        <end position="483"/>
    </location>
</feature>
<feature type="transmembrane region" description="Helical" evidence="7">
    <location>
        <begin position="109"/>
        <end position="139"/>
    </location>
</feature>
<feature type="domain" description="ABC3 transporter permease C-terminal" evidence="8">
    <location>
        <begin position="661"/>
        <end position="774"/>
    </location>
</feature>
<evidence type="ECO:0000259" key="8">
    <source>
        <dbReference type="Pfam" id="PF02687"/>
    </source>
</evidence>
<sequence>MELLELEEKDASSIFIKTENDSLMYEAERSIETQLIDRNKYKITVTNYIEQNEATIQTLRPVLQFFGLAGIIALLVGAIGIITTMFISMKERKKEIGTMKAVGIKSSQVINFFLFEALLLGISGSILGVILGIIISTQLVLIAEGVFNTALRLVIDPYILIYGFLVGVFSVLTFQIVPAYIGSQVRPIIVLKDMEGEKPFYKDRGFAKIVLLSFIVFGAILYLNLRSLLLVLGVFLLIFLMFIFTIVSRYIIKLVSRFPTFNLVSLKLGLRNIERNHWTVATALLAISIGLGSVGGVLTTGEGLKDFVADAFSSFADYDIQINGISDSKIDNMEERLLLMEEVKTVYRTTDEFSGFNVNIAAINGKPVSRYISDFTEEKRKRAEERCIGANIGGRNIEYNPLNPITFKPVQGRLLGKEDIGKNNIIVSTQCVDTFGFGVGDTITFEYKDYSFDMKIVGVYLPSFQGGGPPSSNLGILTSIETQDKIRRSSSNKEFNILEINGVRLSDYAKLLPEEQSKLLPILSKTIVNIVGLDVEVEYFGPYSSQDIIVSKKLADSFRLKVGDSITLEENNYKKSFIVQDIREGPFNKEADIIVPYSALTGTFPDIYTYTLSVIAKEGQVQSLSKKVKSMFSPEYYVFESSEVLSIVNRLIDQVVIPISLLASFSLFVAIIVISNTMYLSIIDRKREIGIMKAIGASNFTVLKNLAIENLAIGAIGGVLSLVILYVAFFGLSIILQISGTPVSPFVLVGIFLLSLVVSVIASIIPAYNTSKIRPLSVLRYE</sequence>
<dbReference type="Pfam" id="PF02687">
    <property type="entry name" value="FtsX"/>
    <property type="match status" value="2"/>
</dbReference>
<dbReference type="InterPro" id="IPR003838">
    <property type="entry name" value="ABC3_permease_C"/>
</dbReference>
<dbReference type="GO" id="GO:0005886">
    <property type="term" value="C:plasma membrane"/>
    <property type="evidence" value="ECO:0007669"/>
    <property type="project" value="UniProtKB-SubCell"/>
</dbReference>
<keyword evidence="5 7" id="KW-0472">Membrane</keyword>
<comment type="caution">
    <text evidence="10">The sequence shown here is derived from an EMBL/GenBank/DDBJ whole genome shotgun (WGS) entry which is preliminary data.</text>
</comment>
<comment type="subcellular location">
    <subcellularLocation>
        <location evidence="1">Cell membrane</location>
        <topology evidence="1">Multi-pass membrane protein</topology>
    </subcellularLocation>
</comment>
<feature type="transmembrane region" description="Helical" evidence="7">
    <location>
        <begin position="278"/>
        <end position="298"/>
    </location>
</feature>
<evidence type="ECO:0000313" key="11">
    <source>
        <dbReference type="Proteomes" id="UP000075578"/>
    </source>
</evidence>
<evidence type="ECO:0000256" key="1">
    <source>
        <dbReference type="ARBA" id="ARBA00004651"/>
    </source>
</evidence>
<dbReference type="GO" id="GO:0005524">
    <property type="term" value="F:ATP binding"/>
    <property type="evidence" value="ECO:0007669"/>
    <property type="project" value="UniProtKB-KW"/>
</dbReference>
<keyword evidence="10" id="KW-0547">Nucleotide-binding</keyword>
<organism evidence="10 11">
    <name type="scientific">Candidatus Methanofastidiosum methylothiophilum</name>
    <dbReference type="NCBI Taxonomy" id="1705564"/>
    <lineage>
        <taxon>Archaea</taxon>
        <taxon>Methanobacteriati</taxon>
        <taxon>Methanobacteriota</taxon>
        <taxon>Stenosarchaea group</taxon>
        <taxon>Candidatus Methanofastidiosia</taxon>
        <taxon>Candidatus Methanofastidiosales</taxon>
        <taxon>Candidatus Methanofastidiosaceae</taxon>
        <taxon>Candidatus Methanofastidiosum</taxon>
    </lineage>
</organism>
<dbReference type="Pfam" id="PF12704">
    <property type="entry name" value="MacB_PCD"/>
    <property type="match status" value="1"/>
</dbReference>
<feature type="transmembrane region" description="Helical" evidence="7">
    <location>
        <begin position="206"/>
        <end position="223"/>
    </location>
</feature>
<evidence type="ECO:0000313" key="10">
    <source>
        <dbReference type="EMBL" id="KYC47875.1"/>
    </source>
</evidence>
<dbReference type="PANTHER" id="PTHR30572">
    <property type="entry name" value="MEMBRANE COMPONENT OF TRANSPORTER-RELATED"/>
    <property type="match status" value="1"/>
</dbReference>
<evidence type="ECO:0000256" key="4">
    <source>
        <dbReference type="ARBA" id="ARBA00022989"/>
    </source>
</evidence>
<keyword evidence="10" id="KW-0067">ATP-binding</keyword>
<feature type="transmembrane region" description="Helical" evidence="7">
    <location>
        <begin position="65"/>
        <end position="88"/>
    </location>
</feature>
<keyword evidence="3 7" id="KW-0812">Transmembrane</keyword>
<keyword evidence="4 7" id="KW-1133">Transmembrane helix</keyword>
<gene>
    <name evidence="10" type="ORF">AMQ74_01644</name>
</gene>